<keyword evidence="2" id="KW-1185">Reference proteome</keyword>
<evidence type="ECO:0000313" key="1">
    <source>
        <dbReference type="EMBL" id="KAF3846598.1"/>
    </source>
</evidence>
<dbReference type="Proteomes" id="UP000518266">
    <property type="component" value="Unassembled WGS sequence"/>
</dbReference>
<gene>
    <name evidence="1" type="ORF">F7725_003676</name>
</gene>
<organism evidence="1 2">
    <name type="scientific">Dissostichus mawsoni</name>
    <name type="common">Antarctic cod</name>
    <dbReference type="NCBI Taxonomy" id="36200"/>
    <lineage>
        <taxon>Eukaryota</taxon>
        <taxon>Metazoa</taxon>
        <taxon>Chordata</taxon>
        <taxon>Craniata</taxon>
        <taxon>Vertebrata</taxon>
        <taxon>Euteleostomi</taxon>
        <taxon>Actinopterygii</taxon>
        <taxon>Neopterygii</taxon>
        <taxon>Teleostei</taxon>
        <taxon>Neoteleostei</taxon>
        <taxon>Acanthomorphata</taxon>
        <taxon>Eupercaria</taxon>
        <taxon>Perciformes</taxon>
        <taxon>Notothenioidei</taxon>
        <taxon>Nototheniidae</taxon>
        <taxon>Dissostichus</taxon>
    </lineage>
</organism>
<dbReference type="AlphaFoldDB" id="A0A7J5YE86"/>
<sequence>MYDSERCHQKQAVCAIVIADIHVKLIQGNVFSFLCVSGLDKLRSHMSFHNVALPQISYPKHEAQFPIMHGNDCVVAEQYHDGTNHKSIYDAAHDGLKDHHEDSSRAFLCHTASSIPNGRLGLNGKQERSHEGFNHRDTRNKAVVFIKMVHVTV</sequence>
<name>A0A7J5YE86_DISMA</name>
<evidence type="ECO:0000313" key="2">
    <source>
        <dbReference type="Proteomes" id="UP000518266"/>
    </source>
</evidence>
<protein>
    <submittedName>
        <fullName evidence="1">Uncharacterized protein</fullName>
    </submittedName>
</protein>
<proteinExistence type="predicted"/>
<dbReference type="EMBL" id="JAAKFY010000014">
    <property type="protein sequence ID" value="KAF3846598.1"/>
    <property type="molecule type" value="Genomic_DNA"/>
</dbReference>
<comment type="caution">
    <text evidence="1">The sequence shown here is derived from an EMBL/GenBank/DDBJ whole genome shotgun (WGS) entry which is preliminary data.</text>
</comment>
<accession>A0A7J5YE86</accession>
<reference evidence="1 2" key="1">
    <citation type="submission" date="2020-03" db="EMBL/GenBank/DDBJ databases">
        <title>Dissostichus mawsoni Genome sequencing and assembly.</title>
        <authorList>
            <person name="Park H."/>
        </authorList>
    </citation>
    <scope>NUCLEOTIDE SEQUENCE [LARGE SCALE GENOMIC DNA]</scope>
    <source>
        <strain evidence="1">DM0001</strain>
        <tissue evidence="1">Muscle</tissue>
    </source>
</reference>